<dbReference type="EMBL" id="GBEZ01025435">
    <property type="protein sequence ID" value="JAC61651.1"/>
    <property type="molecule type" value="Transcribed_RNA"/>
</dbReference>
<evidence type="ECO:0000256" key="1">
    <source>
        <dbReference type="SAM" id="MobiDB-lite"/>
    </source>
</evidence>
<dbReference type="Pfam" id="PF07500">
    <property type="entry name" value="TFIIS_M"/>
    <property type="match status" value="1"/>
</dbReference>
<feature type="region of interest" description="Disordered" evidence="1">
    <location>
        <begin position="32"/>
        <end position="143"/>
    </location>
</feature>
<protein>
    <recommendedName>
        <fullName evidence="2">TFIIS central domain-containing protein</fullName>
    </recommendedName>
</protein>
<evidence type="ECO:0000259" key="2">
    <source>
        <dbReference type="Pfam" id="PF07500"/>
    </source>
</evidence>
<dbReference type="InterPro" id="IPR003618">
    <property type="entry name" value="TFIIS_cen_dom"/>
</dbReference>
<feature type="compositionally biased region" description="Basic and acidic residues" evidence="1">
    <location>
        <begin position="380"/>
        <end position="393"/>
    </location>
</feature>
<feature type="compositionally biased region" description="Basic and acidic residues" evidence="1">
    <location>
        <begin position="62"/>
        <end position="73"/>
    </location>
</feature>
<organism evidence="3">
    <name type="scientific">Tetraselmis sp. GSL018</name>
    <dbReference type="NCBI Taxonomy" id="582737"/>
    <lineage>
        <taxon>Eukaryota</taxon>
        <taxon>Viridiplantae</taxon>
        <taxon>Chlorophyta</taxon>
        <taxon>core chlorophytes</taxon>
        <taxon>Chlorodendrophyceae</taxon>
        <taxon>Chlorodendrales</taxon>
        <taxon>Chlorodendraceae</taxon>
        <taxon>Tetraselmis</taxon>
    </lineage>
</organism>
<feature type="non-terminal residue" evidence="3">
    <location>
        <position position="577"/>
    </location>
</feature>
<evidence type="ECO:0000313" key="3">
    <source>
        <dbReference type="EMBL" id="JAC61651.1"/>
    </source>
</evidence>
<feature type="compositionally biased region" description="Basic and acidic residues" evidence="1">
    <location>
        <begin position="32"/>
        <end position="52"/>
    </location>
</feature>
<accession>A0A061QTL8</accession>
<proteinExistence type="predicted"/>
<feature type="domain" description="TFIIS central" evidence="2">
    <location>
        <begin position="139"/>
        <end position="230"/>
    </location>
</feature>
<dbReference type="InterPro" id="IPR036575">
    <property type="entry name" value="TFIIS_cen_dom_sf"/>
</dbReference>
<dbReference type="AlphaFoldDB" id="A0A061QTL8"/>
<gene>
    <name evidence="3" type="ORF">TSPGSL018_25634</name>
</gene>
<dbReference type="Gene3D" id="1.10.472.30">
    <property type="entry name" value="Transcription elongation factor S-II, central domain"/>
    <property type="match status" value="1"/>
</dbReference>
<feature type="compositionally biased region" description="Low complexity" evidence="1">
    <location>
        <begin position="103"/>
        <end position="118"/>
    </location>
</feature>
<sequence>METGAGKFVKNKVLKRPKRNALFDTRLAEDVMSKWKRDATQTEATPTKHEPSARAASAAAVKQEETKEPEPSDPKAPTAVPTPAAASAVAAAAEVKQERTPDATAEGAAEAAAAASARAGREKLSPGSAPDDGAKPAQRDRDREKAVRILEYALAPAVPPSELAPTIEEALFQVYADRGRCGTTYKRALHKLWRFLGRDGDKYNPELRRGLLEGSLPPVSLLRMGPREMSDFPAGSSGNAALEKGAQGEGGSNHPGQALGGGGPECGPPKADLPSEPANGDCAVGDAPMDLPKGDGAARAMPAADELPHGATPSGGATGLPIASKEEVPAVAGTPGPARQGVVERRSPDLPAVGGPNSAAALEQKTSAGALPPPPVMEDSCAREASKPPHERGGAPTPVLMGQPSAVAEMPTDRDDTAALPSFKGEVPSMAEREGAAGRQLGRGADPVQPLDELPHAETNQVGPSGYDSTAGVPPVKSHPCLAAAAAAEQVPSAGAASSSLPGEEVKSGVPLKEQPGCKDTGLLNTVDDETPPEALSERPLVGSPGSGHLTKEELPPRPATLLEMLPQPPTSPNLQP</sequence>
<reference evidence="3" key="1">
    <citation type="submission" date="2014-05" db="EMBL/GenBank/DDBJ databases">
        <title>The transcriptome of the halophilic microalga Tetraselmis sp. GSL018 isolated from the Great Salt Lake, Utah.</title>
        <authorList>
            <person name="Jinkerson R.E."/>
            <person name="D'Adamo S."/>
            <person name="Posewitz M.C."/>
        </authorList>
    </citation>
    <scope>NUCLEOTIDE SEQUENCE</scope>
    <source>
        <strain evidence="3">GSL018</strain>
    </source>
</reference>
<feature type="compositionally biased region" description="Pro residues" evidence="1">
    <location>
        <begin position="567"/>
        <end position="577"/>
    </location>
</feature>
<feature type="compositionally biased region" description="Low complexity" evidence="1">
    <location>
        <begin position="483"/>
        <end position="500"/>
    </location>
</feature>
<feature type="compositionally biased region" description="Gly residues" evidence="1">
    <location>
        <begin position="247"/>
        <end position="265"/>
    </location>
</feature>
<dbReference type="SUPFAM" id="SSF46942">
    <property type="entry name" value="Elongation factor TFIIS domain 2"/>
    <property type="match status" value="1"/>
</dbReference>
<feature type="compositionally biased region" description="Basic and acidic residues" evidence="1">
    <location>
        <begin position="132"/>
        <end position="143"/>
    </location>
</feature>
<feature type="region of interest" description="Disordered" evidence="1">
    <location>
        <begin position="228"/>
        <end position="577"/>
    </location>
</feature>
<dbReference type="GO" id="GO:0006351">
    <property type="term" value="P:DNA-templated transcription"/>
    <property type="evidence" value="ECO:0007669"/>
    <property type="project" value="InterPro"/>
</dbReference>
<name>A0A061QTL8_9CHLO</name>
<feature type="compositionally biased region" description="Low complexity" evidence="1">
    <location>
        <begin position="76"/>
        <end position="93"/>
    </location>
</feature>